<keyword evidence="2" id="KW-0479">Metal-binding</keyword>
<dbReference type="EMBL" id="LATX01001290">
    <property type="protein sequence ID" value="KTB42893.1"/>
    <property type="molecule type" value="Genomic_DNA"/>
</dbReference>
<evidence type="ECO:0000313" key="7">
    <source>
        <dbReference type="Proteomes" id="UP000054988"/>
    </source>
</evidence>
<dbReference type="Proteomes" id="UP000054988">
    <property type="component" value="Unassembled WGS sequence"/>
</dbReference>
<dbReference type="SUPFAM" id="SSF56281">
    <property type="entry name" value="Metallo-hydrolase/oxidoreductase"/>
    <property type="match status" value="1"/>
</dbReference>
<dbReference type="InterPro" id="IPR001279">
    <property type="entry name" value="Metallo-B-lactamas"/>
</dbReference>
<dbReference type="CDD" id="cd07730">
    <property type="entry name" value="metallo-hydrolase-like_MBL-fold"/>
    <property type="match status" value="1"/>
</dbReference>
<dbReference type="AlphaFoldDB" id="A0A0W0G2V8"/>
<evidence type="ECO:0000256" key="1">
    <source>
        <dbReference type="ARBA" id="ARBA00007749"/>
    </source>
</evidence>
<dbReference type="SMART" id="SM00849">
    <property type="entry name" value="Lactamase_B"/>
    <property type="match status" value="1"/>
</dbReference>
<proteinExistence type="inferred from homology"/>
<comment type="caution">
    <text evidence="6">The sequence shown here is derived from an EMBL/GenBank/DDBJ whole genome shotgun (WGS) entry which is preliminary data.</text>
</comment>
<dbReference type="Gene3D" id="3.60.15.10">
    <property type="entry name" value="Ribonuclease Z/Hydroxyacylglutathione hydrolase-like"/>
    <property type="match status" value="1"/>
</dbReference>
<dbReference type="InterPro" id="IPR036866">
    <property type="entry name" value="RibonucZ/Hydroxyglut_hydro"/>
</dbReference>
<comment type="similarity">
    <text evidence="1">Belongs to the metallo-beta-lactamase superfamily.</text>
</comment>
<name>A0A0W0G2V8_MONRR</name>
<dbReference type="eggNOG" id="ENOG502S1A6">
    <property type="taxonomic scope" value="Eukaryota"/>
</dbReference>
<dbReference type="PANTHER" id="PTHR42978">
    <property type="entry name" value="QUORUM-QUENCHING LACTONASE YTNP-RELATED-RELATED"/>
    <property type="match status" value="1"/>
</dbReference>
<evidence type="ECO:0000256" key="2">
    <source>
        <dbReference type="ARBA" id="ARBA00022723"/>
    </source>
</evidence>
<dbReference type="GO" id="GO:0046872">
    <property type="term" value="F:metal ion binding"/>
    <property type="evidence" value="ECO:0007669"/>
    <property type="project" value="UniProtKB-KW"/>
</dbReference>
<protein>
    <recommendedName>
        <fullName evidence="5">Metallo-beta-lactamase domain-containing protein</fullName>
    </recommendedName>
</protein>
<reference evidence="6 7" key="1">
    <citation type="submission" date="2015-12" db="EMBL/GenBank/DDBJ databases">
        <title>Draft genome sequence of Moniliophthora roreri, the causal agent of frosty pod rot of cacao.</title>
        <authorList>
            <person name="Aime M.C."/>
            <person name="Diaz-Valderrama J.R."/>
            <person name="Kijpornyongpan T."/>
            <person name="Phillips-Mora W."/>
        </authorList>
    </citation>
    <scope>NUCLEOTIDE SEQUENCE [LARGE SCALE GENOMIC DNA]</scope>
    <source>
        <strain evidence="6 7">MCA 2952</strain>
    </source>
</reference>
<sequence length="356" mass="39045">MPSIHDTIPPSSSTVSVRCINVTTDDSVVPAAVFLEPVLPGREALLAPAYAFLIEHPEKKKRIMFDLGPRKDMDKLSPALLARFGSMPPGFNMKVEKDVVEQLSAKDVRPDDIDTVIWSHTHMDHIGDMSKFPPSTTLIIGPGSDRASYPTVADAVLLDSDFANREVREVSFADASLKIAGRPMIDLLGDGSLYLIDMPGHCPGNLVALARVTPTTFILLGGDTCHHPGQIRPNAHIHVTCPCPAHILASTRESVSTEYFSPGAEHFDLKSQAEPMLTVPPGISAYSDRESAIESQRALGVLEADPDVFLMIAHDVTVLGVVDMFPLTLDGWKEKGWKERVIWQFLEKDSRAFRFN</sequence>
<dbReference type="GO" id="GO:0016787">
    <property type="term" value="F:hydrolase activity"/>
    <property type="evidence" value="ECO:0007669"/>
    <property type="project" value="UniProtKB-KW"/>
</dbReference>
<evidence type="ECO:0000256" key="3">
    <source>
        <dbReference type="ARBA" id="ARBA00022801"/>
    </source>
</evidence>
<feature type="domain" description="Metallo-beta-lactamase" evidence="5">
    <location>
        <begin position="48"/>
        <end position="264"/>
    </location>
</feature>
<evidence type="ECO:0000256" key="4">
    <source>
        <dbReference type="ARBA" id="ARBA00022833"/>
    </source>
</evidence>
<organism evidence="6 7">
    <name type="scientific">Moniliophthora roreri</name>
    <name type="common">Frosty pod rot fungus</name>
    <name type="synonym">Monilia roreri</name>
    <dbReference type="NCBI Taxonomy" id="221103"/>
    <lineage>
        <taxon>Eukaryota</taxon>
        <taxon>Fungi</taxon>
        <taxon>Dikarya</taxon>
        <taxon>Basidiomycota</taxon>
        <taxon>Agaricomycotina</taxon>
        <taxon>Agaricomycetes</taxon>
        <taxon>Agaricomycetidae</taxon>
        <taxon>Agaricales</taxon>
        <taxon>Marasmiineae</taxon>
        <taxon>Marasmiaceae</taxon>
        <taxon>Moniliophthora</taxon>
    </lineage>
</organism>
<dbReference type="Pfam" id="PF00753">
    <property type="entry name" value="Lactamase_B"/>
    <property type="match status" value="1"/>
</dbReference>
<evidence type="ECO:0000259" key="5">
    <source>
        <dbReference type="SMART" id="SM00849"/>
    </source>
</evidence>
<accession>A0A0W0G2V8</accession>
<keyword evidence="3" id="KW-0378">Hydrolase</keyword>
<dbReference type="PANTHER" id="PTHR42978:SF5">
    <property type="entry name" value="METALLO-BETA-LACTAMASE DOMAIN-CONTAINING PROTEIN"/>
    <property type="match status" value="1"/>
</dbReference>
<keyword evidence="4" id="KW-0862">Zinc</keyword>
<evidence type="ECO:0000313" key="6">
    <source>
        <dbReference type="EMBL" id="KTB42893.1"/>
    </source>
</evidence>
<dbReference type="InterPro" id="IPR051013">
    <property type="entry name" value="MBL_superfamily_lactonases"/>
</dbReference>
<gene>
    <name evidence="6" type="ORF">WG66_4534</name>
</gene>